<dbReference type="Proteomes" id="UP000887574">
    <property type="component" value="Unplaced"/>
</dbReference>
<feature type="domain" description="Glycoside hydrolase family 5" evidence="7">
    <location>
        <begin position="33"/>
        <end position="273"/>
    </location>
</feature>
<keyword evidence="8" id="KW-1185">Reference proteome</keyword>
<dbReference type="Pfam" id="PF00150">
    <property type="entry name" value="Cellulase"/>
    <property type="match status" value="1"/>
</dbReference>
<feature type="compositionally biased region" description="Low complexity" evidence="5">
    <location>
        <begin position="334"/>
        <end position="347"/>
    </location>
</feature>
<proteinExistence type="inferred from homology"/>
<name>A0A915E2N8_9BILA</name>
<evidence type="ECO:0000256" key="5">
    <source>
        <dbReference type="SAM" id="MobiDB-lite"/>
    </source>
</evidence>
<dbReference type="PANTHER" id="PTHR34142">
    <property type="entry name" value="ENDO-BETA-1,4-GLUCANASE A"/>
    <property type="match status" value="1"/>
</dbReference>
<accession>A0A915E2N8</accession>
<evidence type="ECO:0000313" key="9">
    <source>
        <dbReference type="WBParaSite" id="jg25833"/>
    </source>
</evidence>
<dbReference type="WBParaSite" id="jg25833">
    <property type="protein sequence ID" value="jg25833"/>
    <property type="gene ID" value="jg25833"/>
</dbReference>
<dbReference type="InterPro" id="IPR017853">
    <property type="entry name" value="GH"/>
</dbReference>
<evidence type="ECO:0000256" key="3">
    <source>
        <dbReference type="ARBA" id="ARBA00023295"/>
    </source>
</evidence>
<dbReference type="Gene3D" id="3.20.20.80">
    <property type="entry name" value="Glycosidases"/>
    <property type="match status" value="1"/>
</dbReference>
<comment type="similarity">
    <text evidence="1 4">Belongs to the glycosyl hydrolase 5 (cellulase A) family.</text>
</comment>
<dbReference type="GO" id="GO:0004553">
    <property type="term" value="F:hydrolase activity, hydrolyzing O-glycosyl compounds"/>
    <property type="evidence" value="ECO:0007669"/>
    <property type="project" value="InterPro"/>
</dbReference>
<evidence type="ECO:0000256" key="2">
    <source>
        <dbReference type="ARBA" id="ARBA00022801"/>
    </source>
</evidence>
<dbReference type="SUPFAM" id="SSF51445">
    <property type="entry name" value="(Trans)glycosidases"/>
    <property type="match status" value="1"/>
</dbReference>
<dbReference type="PANTHER" id="PTHR34142:SF1">
    <property type="entry name" value="GLYCOSIDE HYDROLASE FAMILY 5 DOMAIN-CONTAINING PROTEIN"/>
    <property type="match status" value="1"/>
</dbReference>
<sequence length="347" mass="38862">MNIIFVILLSIYGIFAADPPYGQLSVKGSQLVGSDGKPVQLRGMSMYWSQWMPQWWTDDTVEAAKCCFNSNVIRATMAVDFDGYLTHPDEELKKLDIIVQEAIKLGIYVLIDWHTDSTFQAQAVEFFGKMAKKYAGVSNVLYEDYNEPRKVDWDKDLVPYHTAVVNAIRESDKKNVIILGTPEWSQDVDVAAKNPVKGDNLMYTLHYYSGTHTQWLRDKAQAAIDKGLPIFITEYGTCTADEKGTFTKDEAEAWYKFSEKNKLSYINWALDDKKENAAAFKPGTKPVLAEMCKDSNLTQSGNFVQDYYKALDNGVKCGAKTTGSTTPAPPTTPLMPTTSTLPKKMSA</sequence>
<evidence type="ECO:0000256" key="6">
    <source>
        <dbReference type="SAM" id="SignalP"/>
    </source>
</evidence>
<keyword evidence="6" id="KW-0732">Signal</keyword>
<dbReference type="GO" id="GO:0000272">
    <property type="term" value="P:polysaccharide catabolic process"/>
    <property type="evidence" value="ECO:0007669"/>
    <property type="project" value="InterPro"/>
</dbReference>
<evidence type="ECO:0000256" key="4">
    <source>
        <dbReference type="RuleBase" id="RU361153"/>
    </source>
</evidence>
<feature type="chain" id="PRO_5038115637" evidence="6">
    <location>
        <begin position="17"/>
        <end position="347"/>
    </location>
</feature>
<dbReference type="AlphaFoldDB" id="A0A915E2N8"/>
<protein>
    <submittedName>
        <fullName evidence="9">Glycoside hydrolase family 5 domain-containing protein</fullName>
    </submittedName>
</protein>
<organism evidence="8 9">
    <name type="scientific">Ditylenchus dipsaci</name>
    <dbReference type="NCBI Taxonomy" id="166011"/>
    <lineage>
        <taxon>Eukaryota</taxon>
        <taxon>Metazoa</taxon>
        <taxon>Ecdysozoa</taxon>
        <taxon>Nematoda</taxon>
        <taxon>Chromadorea</taxon>
        <taxon>Rhabditida</taxon>
        <taxon>Tylenchina</taxon>
        <taxon>Tylenchomorpha</taxon>
        <taxon>Sphaerularioidea</taxon>
        <taxon>Anguinidae</taxon>
        <taxon>Anguininae</taxon>
        <taxon>Ditylenchus</taxon>
    </lineage>
</organism>
<evidence type="ECO:0000259" key="7">
    <source>
        <dbReference type="Pfam" id="PF00150"/>
    </source>
</evidence>
<reference evidence="9" key="1">
    <citation type="submission" date="2022-11" db="UniProtKB">
        <authorList>
            <consortium name="WormBaseParasite"/>
        </authorList>
    </citation>
    <scope>IDENTIFICATION</scope>
</reference>
<keyword evidence="2 4" id="KW-0378">Hydrolase</keyword>
<dbReference type="InterPro" id="IPR001547">
    <property type="entry name" value="Glyco_hydro_5"/>
</dbReference>
<keyword evidence="3 4" id="KW-0326">Glycosidase</keyword>
<evidence type="ECO:0000313" key="8">
    <source>
        <dbReference type="Proteomes" id="UP000887574"/>
    </source>
</evidence>
<evidence type="ECO:0000256" key="1">
    <source>
        <dbReference type="ARBA" id="ARBA00005641"/>
    </source>
</evidence>
<feature type="signal peptide" evidence="6">
    <location>
        <begin position="1"/>
        <end position="16"/>
    </location>
</feature>
<feature type="region of interest" description="Disordered" evidence="5">
    <location>
        <begin position="321"/>
        <end position="347"/>
    </location>
</feature>